<dbReference type="Pfam" id="PF06505">
    <property type="entry name" value="XylR_N"/>
    <property type="match status" value="1"/>
</dbReference>
<evidence type="ECO:0000256" key="2">
    <source>
        <dbReference type="ARBA" id="ARBA00022840"/>
    </source>
</evidence>
<dbReference type="Gene3D" id="1.10.8.60">
    <property type="match status" value="1"/>
</dbReference>
<keyword evidence="1" id="KW-0547">Nucleotide-binding</keyword>
<dbReference type="PANTHER" id="PTHR32071">
    <property type="entry name" value="TRANSCRIPTIONAL REGULATORY PROTEIN"/>
    <property type="match status" value="1"/>
</dbReference>
<feature type="domain" description="Sigma-54 factor interaction" evidence="8">
    <location>
        <begin position="212"/>
        <end position="441"/>
    </location>
</feature>
<evidence type="ECO:0000256" key="5">
    <source>
        <dbReference type="ARBA" id="ARBA00023125"/>
    </source>
</evidence>
<dbReference type="InterPro" id="IPR003593">
    <property type="entry name" value="AAA+_ATPase"/>
</dbReference>
<dbReference type="GO" id="GO:0000160">
    <property type="term" value="P:phosphorelay signal transduction system"/>
    <property type="evidence" value="ECO:0007669"/>
    <property type="project" value="UniProtKB-KW"/>
</dbReference>
<name>A0A059G2Z9_9PROT</name>
<dbReference type="PRINTS" id="PR01590">
    <property type="entry name" value="HTHFIS"/>
</dbReference>
<dbReference type="eggNOG" id="COG1719">
    <property type="taxonomic scope" value="Bacteria"/>
</dbReference>
<dbReference type="InterPro" id="IPR025662">
    <property type="entry name" value="Sigma_54_int_dom_ATP-bd_1"/>
</dbReference>
<evidence type="ECO:0000256" key="7">
    <source>
        <dbReference type="ARBA" id="ARBA00023163"/>
    </source>
</evidence>
<dbReference type="eggNOG" id="COG3829">
    <property type="taxonomic scope" value="Bacteria"/>
</dbReference>
<evidence type="ECO:0000256" key="6">
    <source>
        <dbReference type="ARBA" id="ARBA00023159"/>
    </source>
</evidence>
<evidence type="ECO:0000256" key="1">
    <source>
        <dbReference type="ARBA" id="ARBA00022741"/>
    </source>
</evidence>
<dbReference type="InterPro" id="IPR010523">
    <property type="entry name" value="XylR_N"/>
</dbReference>
<keyword evidence="6" id="KW-0010">Activator</keyword>
<dbReference type="SMART" id="SM00382">
    <property type="entry name" value="AAA"/>
    <property type="match status" value="1"/>
</dbReference>
<dbReference type="GO" id="GO:0006355">
    <property type="term" value="P:regulation of DNA-templated transcription"/>
    <property type="evidence" value="ECO:0007669"/>
    <property type="project" value="InterPro"/>
</dbReference>
<dbReference type="InterPro" id="IPR002078">
    <property type="entry name" value="Sigma_54_int"/>
</dbReference>
<evidence type="ECO:0000313" key="9">
    <source>
        <dbReference type="EMBL" id="KDA01191.1"/>
    </source>
</evidence>
<evidence type="ECO:0000256" key="4">
    <source>
        <dbReference type="ARBA" id="ARBA00023015"/>
    </source>
</evidence>
<dbReference type="InterPro" id="IPR058031">
    <property type="entry name" value="AAA_lid_NorR"/>
</dbReference>
<keyword evidence="2" id="KW-0067">ATP-binding</keyword>
<dbReference type="InterPro" id="IPR025943">
    <property type="entry name" value="Sigma_54_int_dom_ATP-bd_2"/>
</dbReference>
<dbReference type="Gene3D" id="1.10.10.60">
    <property type="entry name" value="Homeodomain-like"/>
    <property type="match status" value="1"/>
</dbReference>
<dbReference type="PATRIC" id="fig|1280953.3.peg.3388"/>
<keyword evidence="4" id="KW-0805">Transcription regulation</keyword>
<reference evidence="9 10" key="1">
    <citation type="journal article" date="2014" name="Antonie Van Leeuwenhoek">
        <title>Hyphomonas beringensis sp. nov. and Hyphomonas chukchiensis sp. nov., isolated from surface seawater of the Bering Sea and Chukchi Sea.</title>
        <authorList>
            <person name="Li C."/>
            <person name="Lai Q."/>
            <person name="Li G."/>
            <person name="Dong C."/>
            <person name="Wang J."/>
            <person name="Liao Y."/>
            <person name="Shao Z."/>
        </authorList>
    </citation>
    <scope>NUCLEOTIDE SEQUENCE [LARGE SCALE GENOMIC DNA]</scope>
    <source>
        <strain evidence="9 10">SCH89</strain>
    </source>
</reference>
<evidence type="ECO:0000313" key="10">
    <source>
        <dbReference type="Proteomes" id="UP000024942"/>
    </source>
</evidence>
<dbReference type="OrthoDB" id="9804019at2"/>
<keyword evidence="7" id="KW-0804">Transcription</keyword>
<evidence type="ECO:0000256" key="3">
    <source>
        <dbReference type="ARBA" id="ARBA00023012"/>
    </source>
</evidence>
<sequence>MKHLPAYTDLTSRLRFSPEQGRIWRDSERCVLLSNSALVMLRNEIVVQLGLVSARRLFWEIGFAEGARCAVEAKHLRPGSSFLDAFAVGPQAHAVTGFGWTEIETLDTDTENGHFDGRFLVHDSIEAGIHLATDGISTDPVCWLQTGFASGFASTFAGQPIIMREIECKGMGHRACLLHGKPEAEWPSLDDVETAVVQIDSSGLKSQDDQFVAGVSAGFHAVRNLIERTAGTDATLLFLGETGVGKEVFARMAHRLSLRRDAPFVALNCAAIPEGLIEAELFGVAKGAFTGAMTDRQGRFELAHGGTLFLDEISMLSPLAQSKVLRAIQEGEFERVGGTKTIQVNVRLIAASNIDLEAAIAAGTFRPDLYFRLSTLPIWVPPLRERREDIPGLMEHFRAKYTKRHGRTVEGFTARSINALLMHDYPGNVRELERMVERAVLLADETGAIDLRHLFIGSNRALIPSSLTLAQDGRVVGAEPSSEESSGIDQLVGLLRQNGETLSTIEDAIVRASVEAAGGNVALAARELGLTRRQLAYRIEKIRNDRY</sequence>
<keyword evidence="10" id="KW-1185">Reference proteome</keyword>
<accession>A0A059G2Z9</accession>
<dbReference type="Pfam" id="PF25601">
    <property type="entry name" value="AAA_lid_14"/>
    <property type="match status" value="1"/>
</dbReference>
<dbReference type="SUPFAM" id="SSF111126">
    <property type="entry name" value="Ligand-binding domain in the NO signalling and Golgi transport"/>
    <property type="match status" value="1"/>
</dbReference>
<dbReference type="FunFam" id="3.40.50.300:FF:000006">
    <property type="entry name" value="DNA-binding transcriptional regulator NtrC"/>
    <property type="match status" value="1"/>
</dbReference>
<dbReference type="SMART" id="SM00989">
    <property type="entry name" value="V4R"/>
    <property type="match status" value="1"/>
</dbReference>
<dbReference type="PANTHER" id="PTHR32071:SF117">
    <property type="entry name" value="PTS-DEPENDENT DIHYDROXYACETONE KINASE OPERON REGULATORY PROTEIN-RELATED"/>
    <property type="match status" value="1"/>
</dbReference>
<proteinExistence type="predicted"/>
<dbReference type="Proteomes" id="UP000024942">
    <property type="component" value="Unassembled WGS sequence"/>
</dbReference>
<dbReference type="Gene3D" id="3.30.1380.20">
    <property type="entry name" value="Trafficking protein particle complex subunit 3"/>
    <property type="match status" value="1"/>
</dbReference>
<dbReference type="STRING" id="1280953.HOC_16905"/>
<dbReference type="PROSITE" id="PS00675">
    <property type="entry name" value="SIGMA54_INTERACT_1"/>
    <property type="match status" value="1"/>
</dbReference>
<comment type="caution">
    <text evidence="9">The sequence shown here is derived from an EMBL/GenBank/DDBJ whole genome shotgun (WGS) entry which is preliminary data.</text>
</comment>
<dbReference type="GO" id="GO:0005524">
    <property type="term" value="F:ATP binding"/>
    <property type="evidence" value="ECO:0007669"/>
    <property type="project" value="UniProtKB-KW"/>
</dbReference>
<gene>
    <name evidence="9" type="ORF">HOC_16905</name>
</gene>
<dbReference type="Pfam" id="PF00158">
    <property type="entry name" value="Sigma54_activat"/>
    <property type="match status" value="1"/>
</dbReference>
<dbReference type="PROSITE" id="PS00676">
    <property type="entry name" value="SIGMA54_INTERACT_2"/>
    <property type="match status" value="1"/>
</dbReference>
<dbReference type="SUPFAM" id="SSF52540">
    <property type="entry name" value="P-loop containing nucleoside triphosphate hydrolases"/>
    <property type="match status" value="1"/>
</dbReference>
<keyword evidence="5" id="KW-0238">DNA-binding</keyword>
<dbReference type="PROSITE" id="PS50045">
    <property type="entry name" value="SIGMA54_INTERACT_4"/>
    <property type="match status" value="1"/>
</dbReference>
<evidence type="ECO:0000259" key="8">
    <source>
        <dbReference type="PROSITE" id="PS50045"/>
    </source>
</evidence>
<dbReference type="Pfam" id="PF02830">
    <property type="entry name" value="V4R"/>
    <property type="match status" value="1"/>
</dbReference>
<dbReference type="AlphaFoldDB" id="A0A059G2Z9"/>
<dbReference type="InterPro" id="IPR004096">
    <property type="entry name" value="V4R"/>
</dbReference>
<protein>
    <submittedName>
        <fullName evidence="9">Sigma-54 dependent transcription regulator</fullName>
    </submittedName>
</protein>
<dbReference type="SUPFAM" id="SSF46689">
    <property type="entry name" value="Homeodomain-like"/>
    <property type="match status" value="1"/>
</dbReference>
<dbReference type="GO" id="GO:0043565">
    <property type="term" value="F:sequence-specific DNA binding"/>
    <property type="evidence" value="ECO:0007669"/>
    <property type="project" value="InterPro"/>
</dbReference>
<dbReference type="InterPro" id="IPR027417">
    <property type="entry name" value="P-loop_NTPase"/>
</dbReference>
<dbReference type="InterPro" id="IPR002197">
    <property type="entry name" value="HTH_Fis"/>
</dbReference>
<dbReference type="Gene3D" id="3.40.50.300">
    <property type="entry name" value="P-loop containing nucleotide triphosphate hydrolases"/>
    <property type="match status" value="1"/>
</dbReference>
<dbReference type="InterPro" id="IPR024096">
    <property type="entry name" value="NO_sig/Golgi_transp_ligand-bd"/>
</dbReference>
<dbReference type="Pfam" id="PF02954">
    <property type="entry name" value="HTH_8"/>
    <property type="match status" value="1"/>
</dbReference>
<dbReference type="RefSeq" id="WP_035540741.1">
    <property type="nucleotide sequence ID" value="NZ_ARYL01000034.1"/>
</dbReference>
<dbReference type="InterPro" id="IPR009057">
    <property type="entry name" value="Homeodomain-like_sf"/>
</dbReference>
<dbReference type="EMBL" id="ARYL01000034">
    <property type="protein sequence ID" value="KDA01191.1"/>
    <property type="molecule type" value="Genomic_DNA"/>
</dbReference>
<organism evidence="9 10">
    <name type="scientific">Hyphomonas oceanitis SCH89</name>
    <dbReference type="NCBI Taxonomy" id="1280953"/>
    <lineage>
        <taxon>Bacteria</taxon>
        <taxon>Pseudomonadati</taxon>
        <taxon>Pseudomonadota</taxon>
        <taxon>Alphaproteobacteria</taxon>
        <taxon>Hyphomonadales</taxon>
        <taxon>Hyphomonadaceae</taxon>
        <taxon>Hyphomonas</taxon>
    </lineage>
</organism>
<dbReference type="CDD" id="cd00009">
    <property type="entry name" value="AAA"/>
    <property type="match status" value="1"/>
</dbReference>
<keyword evidence="3" id="KW-0902">Two-component regulatory system</keyword>